<evidence type="ECO:0000259" key="6">
    <source>
        <dbReference type="PROSITE" id="PS50097"/>
    </source>
</evidence>
<name>A0A3B1JB51_ASTMX</name>
<feature type="coiled-coil region" evidence="4">
    <location>
        <begin position="592"/>
        <end position="626"/>
    </location>
</feature>
<dbReference type="InterPro" id="IPR011333">
    <property type="entry name" value="SKP1/BTB/POZ_sf"/>
</dbReference>
<reference evidence="9" key="2">
    <citation type="journal article" date="2014" name="Nat. Commun.">
        <title>The cavefish genome reveals candidate genes for eye loss.</title>
        <authorList>
            <person name="McGaugh S.E."/>
            <person name="Gross J.B."/>
            <person name="Aken B."/>
            <person name="Blin M."/>
            <person name="Borowsky R."/>
            <person name="Chalopin D."/>
            <person name="Hinaux H."/>
            <person name="Jeffery W.R."/>
            <person name="Keene A."/>
            <person name="Ma L."/>
            <person name="Minx P."/>
            <person name="Murphy D."/>
            <person name="O'Quin K.E."/>
            <person name="Retaux S."/>
            <person name="Rohner N."/>
            <person name="Searle S.M."/>
            <person name="Stahl B.A."/>
            <person name="Tabin C."/>
            <person name="Volff J.N."/>
            <person name="Yoshizawa M."/>
            <person name="Warren W.C."/>
        </authorList>
    </citation>
    <scope>NUCLEOTIDE SEQUENCE [LARGE SCALE GENOMIC DNA]</scope>
    <source>
        <strain evidence="9">female</strain>
    </source>
</reference>
<sequence>MSVDGPRTSVFTFQSAVHSVHVLRSLDEQRQKDVLCDVTVEVECRSFRAHRSVLACCSNYFYTRLQNNTGWNLVINLPDEVTVEGFVPLLQFAYTAKLHFTKDNILEIHRCAELLGFHNLDKACFEFLIPKFSDGSGNTQEAKRKSKNSNKSKACHEKPSAASGDCSTTSEHHTNTETENVALVPEVETVPSVQTETDCVPQVPEVEVVSTVQTETDRVLQVSGVDTEPIVPSAQCPEECQTVSSNEDLPLNVPSVSFQTASGQDRTELCLQNCGPQLPLSSSVPAGVVCPFLSVTCTSNSENVHPATAGCDGDILEMGEAFQNGLSMDVALDVPGETSGTEPVTMPDLTEGQFNQPIRVLEPSAECSQLRPLSPTETSEVLDSIASVTNLESINSEAPQTFDSDEQIFPDPAPSGGSTERSTVEREVAEHLAKGFWPDLSSSLAEPLESMEQAAVGNGADFHWLKHLDLGAAPDDCPFLRDLSSKDGQPSGGDSLSKEESRESSCVSPIISGENSECDTDGDCADLGEQVCEVELPFPVEQIPGMSRRAFLQMLKEQRLTAEQLEFVQDVRRRSKNRMAAQRCRKRKLDCIYRLEGDIKKLRTQKEKLLQERSQLKQNMEEVRQSVSGLCQIACPEALAQPEQLTILARYLSSDCPTSLPLTPMACPGLAASDQDNLPDTCLEASVTGQSPNDCPLGNRAGIKPTSTLFQDDTQSDVTEPHVP</sequence>
<dbReference type="AlphaFoldDB" id="A0A3B1JB51"/>
<dbReference type="Pfam" id="PF00651">
    <property type="entry name" value="BTB"/>
    <property type="match status" value="1"/>
</dbReference>
<evidence type="ECO:0000256" key="1">
    <source>
        <dbReference type="ARBA" id="ARBA00023015"/>
    </source>
</evidence>
<organism evidence="8 9">
    <name type="scientific">Astyanax mexicanus</name>
    <name type="common">Blind cave fish</name>
    <name type="synonym">Astyanax fasciatus mexicanus</name>
    <dbReference type="NCBI Taxonomy" id="7994"/>
    <lineage>
        <taxon>Eukaryota</taxon>
        <taxon>Metazoa</taxon>
        <taxon>Chordata</taxon>
        <taxon>Craniata</taxon>
        <taxon>Vertebrata</taxon>
        <taxon>Euteleostomi</taxon>
        <taxon>Actinopterygii</taxon>
        <taxon>Neopterygii</taxon>
        <taxon>Teleostei</taxon>
        <taxon>Ostariophysi</taxon>
        <taxon>Characiformes</taxon>
        <taxon>Characoidei</taxon>
        <taxon>Acestrorhamphidae</taxon>
        <taxon>Acestrorhamphinae</taxon>
        <taxon>Astyanax</taxon>
    </lineage>
</organism>
<feature type="region of interest" description="Disordered" evidence="5">
    <location>
        <begin position="685"/>
        <end position="724"/>
    </location>
</feature>
<dbReference type="CDD" id="cd14719">
    <property type="entry name" value="bZIP_BACH"/>
    <property type="match status" value="1"/>
</dbReference>
<dbReference type="InterPro" id="IPR004826">
    <property type="entry name" value="bZIP_Maf"/>
</dbReference>
<dbReference type="Ensembl" id="ENSAMXT00000033781.1">
    <property type="protein sequence ID" value="ENSAMXP00000038539.1"/>
    <property type="gene ID" value="ENSAMXG00000015064.2"/>
</dbReference>
<dbReference type="PANTHER" id="PTHR46105:SF23">
    <property type="entry name" value="TRANSCRIPTION REGULATOR PROTEIN BACH1"/>
    <property type="match status" value="1"/>
</dbReference>
<dbReference type="SUPFAM" id="SSF57959">
    <property type="entry name" value="Leucine zipper domain"/>
    <property type="match status" value="1"/>
</dbReference>
<dbReference type="Bgee" id="ENSAMXG00000015064">
    <property type="expression patterns" value="Expressed in liver and 14 other cell types or tissues"/>
</dbReference>
<dbReference type="InterPro" id="IPR000210">
    <property type="entry name" value="BTB/POZ_dom"/>
</dbReference>
<feature type="region of interest" description="Disordered" evidence="5">
    <location>
        <begin position="481"/>
        <end position="515"/>
    </location>
</feature>
<protein>
    <submittedName>
        <fullName evidence="8">BTB and CNC homology 1, basic leucine zipper transcription factor 1 a</fullName>
    </submittedName>
</protein>
<dbReference type="STRING" id="7994.ENSAMXP00000038539"/>
<evidence type="ECO:0000256" key="2">
    <source>
        <dbReference type="ARBA" id="ARBA00023125"/>
    </source>
</evidence>
<dbReference type="Pfam" id="PF03131">
    <property type="entry name" value="bZIP_Maf"/>
    <property type="match status" value="1"/>
</dbReference>
<dbReference type="InterPro" id="IPR050457">
    <property type="entry name" value="ZnFinger_BTB_dom_contain"/>
</dbReference>
<reference evidence="8" key="4">
    <citation type="submission" date="2025-09" db="UniProtKB">
        <authorList>
            <consortium name="Ensembl"/>
        </authorList>
    </citation>
    <scope>IDENTIFICATION</scope>
</reference>
<evidence type="ECO:0000259" key="7">
    <source>
        <dbReference type="PROSITE" id="PS50217"/>
    </source>
</evidence>
<feature type="region of interest" description="Disordered" evidence="5">
    <location>
        <begin position="398"/>
        <end position="427"/>
    </location>
</feature>
<accession>A0A3B1JB51</accession>
<dbReference type="PANTHER" id="PTHR46105">
    <property type="entry name" value="AGAP004733-PA"/>
    <property type="match status" value="1"/>
</dbReference>
<dbReference type="GO" id="GO:0000981">
    <property type="term" value="F:DNA-binding transcription factor activity, RNA polymerase II-specific"/>
    <property type="evidence" value="ECO:0007669"/>
    <property type="project" value="TreeGrafter"/>
</dbReference>
<feature type="region of interest" description="Disordered" evidence="5">
    <location>
        <begin position="136"/>
        <end position="182"/>
    </location>
</feature>
<dbReference type="SUPFAM" id="SSF47454">
    <property type="entry name" value="A DNA-binding domain in eukaryotic transcription factors"/>
    <property type="match status" value="1"/>
</dbReference>
<dbReference type="PROSITE" id="PS50097">
    <property type="entry name" value="BTB"/>
    <property type="match status" value="1"/>
</dbReference>
<evidence type="ECO:0000256" key="4">
    <source>
        <dbReference type="SAM" id="Coils"/>
    </source>
</evidence>
<evidence type="ECO:0000256" key="5">
    <source>
        <dbReference type="SAM" id="MobiDB-lite"/>
    </source>
</evidence>
<reference evidence="9" key="1">
    <citation type="submission" date="2013-03" db="EMBL/GenBank/DDBJ databases">
        <authorList>
            <person name="Jeffery W."/>
            <person name="Warren W."/>
            <person name="Wilson R.K."/>
        </authorList>
    </citation>
    <scope>NUCLEOTIDE SEQUENCE</scope>
    <source>
        <strain evidence="9">female</strain>
    </source>
</reference>
<dbReference type="GO" id="GO:0000978">
    <property type="term" value="F:RNA polymerase II cis-regulatory region sequence-specific DNA binding"/>
    <property type="evidence" value="ECO:0007669"/>
    <property type="project" value="TreeGrafter"/>
</dbReference>
<dbReference type="GeneTree" id="ENSGT00940000158923"/>
<dbReference type="InParanoid" id="A0A3B1JB51"/>
<dbReference type="SUPFAM" id="SSF54695">
    <property type="entry name" value="POZ domain"/>
    <property type="match status" value="1"/>
</dbReference>
<keyword evidence="9" id="KW-1185">Reference proteome</keyword>
<dbReference type="Gene3D" id="1.10.880.10">
    <property type="entry name" value="Transcription factor, Skn-1-like, DNA-binding domain"/>
    <property type="match status" value="1"/>
</dbReference>
<feature type="domain" description="BZIP" evidence="7">
    <location>
        <begin position="572"/>
        <end position="630"/>
    </location>
</feature>
<reference evidence="8" key="3">
    <citation type="submission" date="2025-08" db="UniProtKB">
        <authorList>
            <consortium name="Ensembl"/>
        </authorList>
    </citation>
    <scope>IDENTIFICATION</scope>
</reference>
<dbReference type="SMART" id="SM00338">
    <property type="entry name" value="BRLZ"/>
    <property type="match status" value="1"/>
</dbReference>
<dbReference type="InterPro" id="IPR004827">
    <property type="entry name" value="bZIP"/>
</dbReference>
<evidence type="ECO:0000313" key="8">
    <source>
        <dbReference type="Ensembl" id="ENSAMXP00000038539.1"/>
    </source>
</evidence>
<dbReference type="InterPro" id="IPR046347">
    <property type="entry name" value="bZIP_sf"/>
</dbReference>
<feature type="domain" description="BTB" evidence="6">
    <location>
        <begin position="36"/>
        <end position="102"/>
    </location>
</feature>
<dbReference type="Gene3D" id="3.30.710.10">
    <property type="entry name" value="Potassium Channel Kv1.1, Chain A"/>
    <property type="match status" value="1"/>
</dbReference>
<dbReference type="PROSITE" id="PS50217">
    <property type="entry name" value="BZIP"/>
    <property type="match status" value="1"/>
</dbReference>
<feature type="compositionally biased region" description="Polar residues" evidence="5">
    <location>
        <begin position="705"/>
        <end position="718"/>
    </location>
</feature>
<evidence type="ECO:0000256" key="3">
    <source>
        <dbReference type="ARBA" id="ARBA00023163"/>
    </source>
</evidence>
<dbReference type="PROSITE" id="PS00036">
    <property type="entry name" value="BZIP_BASIC"/>
    <property type="match status" value="1"/>
</dbReference>
<dbReference type="InterPro" id="IPR008917">
    <property type="entry name" value="TF_DNA-bd_sf"/>
</dbReference>
<dbReference type="InterPro" id="IPR043321">
    <property type="entry name" value="bZIP_BACH"/>
</dbReference>
<keyword evidence="1" id="KW-0805">Transcription regulation</keyword>
<keyword evidence="4" id="KW-0175">Coiled coil</keyword>
<proteinExistence type="predicted"/>
<evidence type="ECO:0000313" key="9">
    <source>
        <dbReference type="Proteomes" id="UP000018467"/>
    </source>
</evidence>
<dbReference type="SMART" id="SM00225">
    <property type="entry name" value="BTB"/>
    <property type="match status" value="1"/>
</dbReference>
<keyword evidence="3" id="KW-0804">Transcription</keyword>
<keyword evidence="2" id="KW-0238">DNA-binding</keyword>
<dbReference type="Proteomes" id="UP000018467">
    <property type="component" value="Unassembled WGS sequence"/>
</dbReference>